<dbReference type="Proteomes" id="UP001459277">
    <property type="component" value="Unassembled WGS sequence"/>
</dbReference>
<dbReference type="InterPro" id="IPR032675">
    <property type="entry name" value="LRR_dom_sf"/>
</dbReference>
<accession>A0AAW2DCI8</accession>
<dbReference type="PANTHER" id="PTHR36766:SF70">
    <property type="entry name" value="DISEASE RESISTANCE PROTEIN RGA4"/>
    <property type="match status" value="1"/>
</dbReference>
<sequence>MGITKLVSLPDGLQHFTTLQQLIISECPSLMALPEWIGNLTSVQSLFIRNCPNLTSLPLEIHELKSLENMTIIDCPLLRQRCLRQTGEDWPNIDHVPHLIVDYWDQPEIISSGMHLSFNPNLS</sequence>
<evidence type="ECO:0000259" key="3">
    <source>
        <dbReference type="Pfam" id="PF25019"/>
    </source>
</evidence>
<reference evidence="4 5" key="1">
    <citation type="submission" date="2024-01" db="EMBL/GenBank/DDBJ databases">
        <title>A telomere-to-telomere, gap-free genome of sweet tea (Lithocarpus litseifolius).</title>
        <authorList>
            <person name="Zhou J."/>
        </authorList>
    </citation>
    <scope>NUCLEOTIDE SEQUENCE [LARGE SCALE GENOMIC DNA]</scope>
    <source>
        <strain evidence="4">Zhou-2022a</strain>
        <tissue evidence="4">Leaf</tissue>
    </source>
</reference>
<dbReference type="SUPFAM" id="SSF52058">
    <property type="entry name" value="L domain-like"/>
    <property type="match status" value="1"/>
</dbReference>
<evidence type="ECO:0000313" key="4">
    <source>
        <dbReference type="EMBL" id="KAL0008317.1"/>
    </source>
</evidence>
<proteinExistence type="predicted"/>
<evidence type="ECO:0000313" key="5">
    <source>
        <dbReference type="Proteomes" id="UP001459277"/>
    </source>
</evidence>
<comment type="caution">
    <text evidence="4">The sequence shown here is derived from an EMBL/GenBank/DDBJ whole genome shotgun (WGS) entry which is preliminary data.</text>
</comment>
<name>A0AAW2DCI8_9ROSI</name>
<dbReference type="Pfam" id="PF25019">
    <property type="entry name" value="LRR_R13L1-DRL21"/>
    <property type="match status" value="1"/>
</dbReference>
<feature type="domain" description="R13L1/DRL21-like LRR repeat region" evidence="3">
    <location>
        <begin position="11"/>
        <end position="75"/>
    </location>
</feature>
<gene>
    <name evidence="4" type="ORF">SO802_009819</name>
</gene>
<evidence type="ECO:0000256" key="2">
    <source>
        <dbReference type="ARBA" id="ARBA00022821"/>
    </source>
</evidence>
<organism evidence="4 5">
    <name type="scientific">Lithocarpus litseifolius</name>
    <dbReference type="NCBI Taxonomy" id="425828"/>
    <lineage>
        <taxon>Eukaryota</taxon>
        <taxon>Viridiplantae</taxon>
        <taxon>Streptophyta</taxon>
        <taxon>Embryophyta</taxon>
        <taxon>Tracheophyta</taxon>
        <taxon>Spermatophyta</taxon>
        <taxon>Magnoliopsida</taxon>
        <taxon>eudicotyledons</taxon>
        <taxon>Gunneridae</taxon>
        <taxon>Pentapetalae</taxon>
        <taxon>rosids</taxon>
        <taxon>fabids</taxon>
        <taxon>Fagales</taxon>
        <taxon>Fagaceae</taxon>
        <taxon>Lithocarpus</taxon>
    </lineage>
</organism>
<dbReference type="InterPro" id="IPR056789">
    <property type="entry name" value="LRR_R13L1-DRL21"/>
</dbReference>
<keyword evidence="2" id="KW-0611">Plant defense</keyword>
<dbReference type="Gene3D" id="3.80.10.10">
    <property type="entry name" value="Ribonuclease Inhibitor"/>
    <property type="match status" value="1"/>
</dbReference>
<dbReference type="GO" id="GO:0006952">
    <property type="term" value="P:defense response"/>
    <property type="evidence" value="ECO:0007669"/>
    <property type="project" value="UniProtKB-KW"/>
</dbReference>
<dbReference type="AlphaFoldDB" id="A0AAW2DCI8"/>
<evidence type="ECO:0000256" key="1">
    <source>
        <dbReference type="ARBA" id="ARBA00022614"/>
    </source>
</evidence>
<keyword evidence="1" id="KW-0433">Leucine-rich repeat</keyword>
<protein>
    <recommendedName>
        <fullName evidence="3">R13L1/DRL21-like LRR repeat region domain-containing protein</fullName>
    </recommendedName>
</protein>
<keyword evidence="5" id="KW-1185">Reference proteome</keyword>
<dbReference type="EMBL" id="JAZDWU010000003">
    <property type="protein sequence ID" value="KAL0008317.1"/>
    <property type="molecule type" value="Genomic_DNA"/>
</dbReference>
<dbReference type="PANTHER" id="PTHR36766">
    <property type="entry name" value="PLANT BROAD-SPECTRUM MILDEW RESISTANCE PROTEIN RPW8"/>
    <property type="match status" value="1"/>
</dbReference>